<dbReference type="NCBIfam" id="TIGR02001">
    <property type="entry name" value="gcw_chp"/>
    <property type="match status" value="1"/>
</dbReference>
<evidence type="ECO:0000313" key="1">
    <source>
        <dbReference type="EMBL" id="AMK79396.1"/>
    </source>
</evidence>
<evidence type="ECO:0000313" key="2">
    <source>
        <dbReference type="Proteomes" id="UP000030512"/>
    </source>
</evidence>
<accession>A0A140E7M2</accession>
<dbReference type="OrthoDB" id="9793561at2"/>
<dbReference type="InterPro" id="IPR010239">
    <property type="entry name" value="CHP02001"/>
</dbReference>
<dbReference type="KEGG" id="mdn:JT25_023405"/>
<organism evidence="1 2">
    <name type="scientific">Methylomonas denitrificans</name>
    <dbReference type="NCBI Taxonomy" id="1538553"/>
    <lineage>
        <taxon>Bacteria</taxon>
        <taxon>Pseudomonadati</taxon>
        <taxon>Pseudomonadota</taxon>
        <taxon>Gammaproteobacteria</taxon>
        <taxon>Methylococcales</taxon>
        <taxon>Methylococcaceae</taxon>
        <taxon>Methylomonas</taxon>
    </lineage>
</organism>
<dbReference type="Pfam" id="PF09694">
    <property type="entry name" value="Gcw_chp"/>
    <property type="match status" value="1"/>
</dbReference>
<sequence>MDSDKIFRKGLFAIFIGIFGVSSVLPYAQAEWHGELTFLSDYLYRGYSKNRGNPLAQAHIDYQDPMGWFGGVGVSQVSFDDRRYKNYADVEIKPYLGWSLPLNHDWRTELSVAGYLFDGKIFGKYADYAEFYASLHYQNWLTGTVSVAPNAYRRDATVMNYELKYRRDILDNLQFSAGLGYYQANKLLDEDYFYWNAGASWFISSNLALDMRYVDVNLNNHQEEPHHHEFYPRLQDNKFLISVTVGF</sequence>
<keyword evidence="2" id="KW-1185">Reference proteome</keyword>
<dbReference type="STRING" id="1538553.JT25_023405"/>
<dbReference type="Proteomes" id="UP000030512">
    <property type="component" value="Chromosome"/>
</dbReference>
<proteinExistence type="predicted"/>
<dbReference type="AlphaFoldDB" id="A0A140E7M2"/>
<reference evidence="1 2" key="1">
    <citation type="journal article" date="2015" name="Environ. Microbiol.">
        <title>Methane oxidation coupled to nitrate reduction under hypoxia by the Gammaproteobacterium Methylomonas denitrificans, sp. nov. type strain FJG1.</title>
        <authorList>
            <person name="Kits K.D."/>
            <person name="Klotz M.G."/>
            <person name="Stein L.Y."/>
        </authorList>
    </citation>
    <scope>NUCLEOTIDE SEQUENCE [LARGE SCALE GENOMIC DNA]</scope>
    <source>
        <strain evidence="1 2">FJG1</strain>
    </source>
</reference>
<gene>
    <name evidence="1" type="ORF">JT25_023405</name>
</gene>
<protein>
    <submittedName>
        <fullName evidence="1">Uncharacterized protein</fullName>
    </submittedName>
</protein>
<name>A0A140E7M2_9GAMM</name>
<dbReference type="SUPFAM" id="SSF56935">
    <property type="entry name" value="Porins"/>
    <property type="match status" value="1"/>
</dbReference>
<dbReference type="EMBL" id="CP014476">
    <property type="protein sequence ID" value="AMK79396.1"/>
    <property type="molecule type" value="Genomic_DNA"/>
</dbReference>